<gene>
    <name evidence="1" type="ORF">J3R30DRAFT_3263387</name>
</gene>
<proteinExistence type="predicted"/>
<dbReference type="OrthoDB" id="2928561at2759"/>
<organism evidence="1 2">
    <name type="scientific">Lentinula aciculospora</name>
    <dbReference type="NCBI Taxonomy" id="153920"/>
    <lineage>
        <taxon>Eukaryota</taxon>
        <taxon>Fungi</taxon>
        <taxon>Dikarya</taxon>
        <taxon>Basidiomycota</taxon>
        <taxon>Agaricomycotina</taxon>
        <taxon>Agaricomycetes</taxon>
        <taxon>Agaricomycetidae</taxon>
        <taxon>Agaricales</taxon>
        <taxon>Marasmiineae</taxon>
        <taxon>Omphalotaceae</taxon>
        <taxon>Lentinula</taxon>
    </lineage>
</organism>
<evidence type="ECO:0000313" key="1">
    <source>
        <dbReference type="EMBL" id="KAJ4470879.1"/>
    </source>
</evidence>
<dbReference type="Proteomes" id="UP001150266">
    <property type="component" value="Unassembled WGS sequence"/>
</dbReference>
<comment type="caution">
    <text evidence="1">The sequence shown here is derived from an EMBL/GenBank/DDBJ whole genome shotgun (WGS) entry which is preliminary data.</text>
</comment>
<evidence type="ECO:0008006" key="3">
    <source>
        <dbReference type="Google" id="ProtNLM"/>
    </source>
</evidence>
<protein>
    <recommendedName>
        <fullName evidence="3">Orc1-like AAA ATPase domain-containing protein</fullName>
    </recommendedName>
</protein>
<dbReference type="EMBL" id="JAOTPV010000024">
    <property type="protein sequence ID" value="KAJ4470879.1"/>
    <property type="molecule type" value="Genomic_DNA"/>
</dbReference>
<reference evidence="1" key="1">
    <citation type="submission" date="2022-08" db="EMBL/GenBank/DDBJ databases">
        <title>A Global Phylogenomic Analysis of the Shiitake Genus Lentinula.</title>
        <authorList>
            <consortium name="DOE Joint Genome Institute"/>
            <person name="Sierra-Patev S."/>
            <person name="Min B."/>
            <person name="Naranjo-Ortiz M."/>
            <person name="Looney B."/>
            <person name="Konkel Z."/>
            <person name="Slot J.C."/>
            <person name="Sakamoto Y."/>
            <person name="Steenwyk J.L."/>
            <person name="Rokas A."/>
            <person name="Carro J."/>
            <person name="Camarero S."/>
            <person name="Ferreira P."/>
            <person name="Molpeceres G."/>
            <person name="Ruiz-Duenas F.J."/>
            <person name="Serrano A."/>
            <person name="Henrissat B."/>
            <person name="Drula E."/>
            <person name="Hughes K.W."/>
            <person name="Mata J.L."/>
            <person name="Ishikawa N.K."/>
            <person name="Vargas-Isla R."/>
            <person name="Ushijima S."/>
            <person name="Smith C.A."/>
            <person name="Ahrendt S."/>
            <person name="Andreopoulos W."/>
            <person name="He G."/>
            <person name="Labutti K."/>
            <person name="Lipzen A."/>
            <person name="Ng V."/>
            <person name="Riley R."/>
            <person name="Sandor L."/>
            <person name="Barry K."/>
            <person name="Martinez A.T."/>
            <person name="Xiao Y."/>
            <person name="Gibbons J.G."/>
            <person name="Terashima K."/>
            <person name="Grigoriev I.V."/>
            <person name="Hibbett D.S."/>
        </authorList>
    </citation>
    <scope>NUCLEOTIDE SEQUENCE</scope>
    <source>
        <strain evidence="1">JLM2183</strain>
    </source>
</reference>
<sequence length="64" mass="7042">LYGSAEVGKSSVVQTIAECSVQEGNLTVTSFLWREDLARNDIRRLIPTIAFQIANAIPKLRPAI</sequence>
<feature type="non-terminal residue" evidence="1">
    <location>
        <position position="64"/>
    </location>
</feature>
<evidence type="ECO:0000313" key="2">
    <source>
        <dbReference type="Proteomes" id="UP001150266"/>
    </source>
</evidence>
<name>A0A9W9DIL8_9AGAR</name>
<dbReference type="AlphaFoldDB" id="A0A9W9DIL8"/>
<feature type="non-terminal residue" evidence="1">
    <location>
        <position position="1"/>
    </location>
</feature>
<keyword evidence="2" id="KW-1185">Reference proteome</keyword>
<accession>A0A9W9DIL8</accession>